<dbReference type="SUPFAM" id="SSF51316">
    <property type="entry name" value="Mss4-like"/>
    <property type="match status" value="1"/>
</dbReference>
<proteinExistence type="inferred from homology"/>
<dbReference type="AlphaFoldDB" id="A0A1H1KHL1"/>
<keyword evidence="2" id="KW-0479">Metal-binding</keyword>
<reference evidence="7" key="1">
    <citation type="submission" date="2016-10" db="EMBL/GenBank/DDBJ databases">
        <authorList>
            <person name="Varghese N."/>
            <person name="Submissions S."/>
        </authorList>
    </citation>
    <scope>NUCLEOTIDE SEQUENCE [LARGE SCALE GENOMIC DNA]</scope>
    <source>
        <strain evidence="7">DUS833</strain>
    </source>
</reference>
<accession>A0A1H1KHL1</accession>
<name>A0A1H1KHL1_9BURK</name>
<comment type="similarity">
    <text evidence="1">Belongs to the Gfa family.</text>
</comment>
<keyword evidence="3" id="KW-0862">Zinc</keyword>
<dbReference type="Gene3D" id="3.90.1590.10">
    <property type="entry name" value="glutathione-dependent formaldehyde- activating enzyme (gfa)"/>
    <property type="match status" value="1"/>
</dbReference>
<organism evidence="6 7">
    <name type="scientific">Paraburkholderia tuberum</name>
    <dbReference type="NCBI Taxonomy" id="157910"/>
    <lineage>
        <taxon>Bacteria</taxon>
        <taxon>Pseudomonadati</taxon>
        <taxon>Pseudomonadota</taxon>
        <taxon>Betaproteobacteria</taxon>
        <taxon>Burkholderiales</taxon>
        <taxon>Burkholderiaceae</taxon>
        <taxon>Paraburkholderia</taxon>
    </lineage>
</organism>
<evidence type="ECO:0000259" key="5">
    <source>
        <dbReference type="PROSITE" id="PS51891"/>
    </source>
</evidence>
<evidence type="ECO:0000313" key="7">
    <source>
        <dbReference type="Proteomes" id="UP000199365"/>
    </source>
</evidence>
<feature type="domain" description="CENP-V/GFA" evidence="5">
    <location>
        <begin position="2"/>
        <end position="109"/>
    </location>
</feature>
<evidence type="ECO:0000256" key="4">
    <source>
        <dbReference type="ARBA" id="ARBA00023239"/>
    </source>
</evidence>
<evidence type="ECO:0000256" key="3">
    <source>
        <dbReference type="ARBA" id="ARBA00022833"/>
    </source>
</evidence>
<dbReference type="EMBL" id="FNKX01000004">
    <property type="protein sequence ID" value="SDR61265.1"/>
    <property type="molecule type" value="Genomic_DNA"/>
</dbReference>
<evidence type="ECO:0000256" key="2">
    <source>
        <dbReference type="ARBA" id="ARBA00022723"/>
    </source>
</evidence>
<dbReference type="Proteomes" id="UP000199365">
    <property type="component" value="Unassembled WGS sequence"/>
</dbReference>
<gene>
    <name evidence="6" type="ORF">SAMN05445850_7648</name>
</gene>
<dbReference type="STRING" id="157910.SAMN05445850_7648"/>
<dbReference type="InterPro" id="IPR011057">
    <property type="entry name" value="Mss4-like_sf"/>
</dbReference>
<keyword evidence="7" id="KW-1185">Reference proteome</keyword>
<dbReference type="PANTHER" id="PTHR33337:SF40">
    <property type="entry name" value="CENP-V_GFA DOMAIN-CONTAINING PROTEIN-RELATED"/>
    <property type="match status" value="1"/>
</dbReference>
<dbReference type="Pfam" id="PF04828">
    <property type="entry name" value="GFA"/>
    <property type="match status" value="1"/>
</dbReference>
<dbReference type="GO" id="GO:0046872">
    <property type="term" value="F:metal ion binding"/>
    <property type="evidence" value="ECO:0007669"/>
    <property type="project" value="UniProtKB-KW"/>
</dbReference>
<dbReference type="RefSeq" id="WP_090812593.1">
    <property type="nucleotide sequence ID" value="NZ_FNKX01000004.1"/>
</dbReference>
<protein>
    <submittedName>
        <fullName evidence="6">Uncharacterized conserved protein</fullName>
    </submittedName>
</protein>
<dbReference type="InterPro" id="IPR006913">
    <property type="entry name" value="CENP-V/GFA"/>
</dbReference>
<evidence type="ECO:0000313" key="6">
    <source>
        <dbReference type="EMBL" id="SDR61265.1"/>
    </source>
</evidence>
<sequence length="132" mass="14923">MLKGRCFCGEVRYEVLDTPFNSTVCHCADCRRASAAPFVAWFSVKRSEFRFVHGEPRSFACSKAVLRTFCPDCGTQLTYQHDDFPDEIDITTCSLDVPDLVPPEHHTWTSSKLPWVHVPDALPKHEGSYSKG</sequence>
<evidence type="ECO:0000256" key="1">
    <source>
        <dbReference type="ARBA" id="ARBA00005495"/>
    </source>
</evidence>
<dbReference type="PROSITE" id="PS51891">
    <property type="entry name" value="CENP_V_GFA"/>
    <property type="match status" value="1"/>
</dbReference>
<keyword evidence="4" id="KW-0456">Lyase</keyword>
<dbReference type="PANTHER" id="PTHR33337">
    <property type="entry name" value="GFA DOMAIN-CONTAINING PROTEIN"/>
    <property type="match status" value="1"/>
</dbReference>
<dbReference type="GO" id="GO:0016846">
    <property type="term" value="F:carbon-sulfur lyase activity"/>
    <property type="evidence" value="ECO:0007669"/>
    <property type="project" value="InterPro"/>
</dbReference>